<dbReference type="PANTHER" id="PTHR43861">
    <property type="entry name" value="TRANS-ACONITATE 2-METHYLTRANSFERASE-RELATED"/>
    <property type="match status" value="1"/>
</dbReference>
<keyword evidence="2" id="KW-0489">Methyltransferase</keyword>
<dbReference type="OrthoDB" id="7365827at2"/>
<evidence type="ECO:0000313" key="3">
    <source>
        <dbReference type="Proteomes" id="UP000075531"/>
    </source>
</evidence>
<dbReference type="EC" id="2.1.1.163" evidence="2"/>
<keyword evidence="2" id="KW-0808">Transferase</keyword>
<reference evidence="2 3" key="1">
    <citation type="submission" date="2016-02" db="EMBL/GenBank/DDBJ databases">
        <title>Genome sequence of Clostridium tepidiprofundi DSM 19306.</title>
        <authorList>
            <person name="Poehlein A."/>
            <person name="Daniel R."/>
        </authorList>
    </citation>
    <scope>NUCLEOTIDE SEQUENCE [LARGE SCALE GENOMIC DNA]</scope>
    <source>
        <strain evidence="2 3">DSM 19306</strain>
    </source>
</reference>
<evidence type="ECO:0000259" key="1">
    <source>
        <dbReference type="Pfam" id="PF13847"/>
    </source>
</evidence>
<keyword evidence="3" id="KW-1185">Reference proteome</keyword>
<dbReference type="Gene3D" id="3.40.50.150">
    <property type="entry name" value="Vaccinia Virus protein VP39"/>
    <property type="match status" value="1"/>
</dbReference>
<comment type="caution">
    <text evidence="2">The sequence shown here is derived from an EMBL/GenBank/DDBJ whole genome shotgun (WGS) entry which is preliminary data.</text>
</comment>
<dbReference type="InterPro" id="IPR025714">
    <property type="entry name" value="Methyltranfer_dom"/>
</dbReference>
<name>A0A151B4J2_9CLOT</name>
<dbReference type="PATRIC" id="fig|1121338.3.peg.1436"/>
<gene>
    <name evidence="2" type="primary">ubiE_2</name>
    <name evidence="2" type="ORF">CLTEP_14020</name>
</gene>
<proteinExistence type="predicted"/>
<dbReference type="CDD" id="cd02440">
    <property type="entry name" value="AdoMet_MTases"/>
    <property type="match status" value="1"/>
</dbReference>
<organism evidence="2 3">
    <name type="scientific">Clostridium tepidiprofundi DSM 19306</name>
    <dbReference type="NCBI Taxonomy" id="1121338"/>
    <lineage>
        <taxon>Bacteria</taxon>
        <taxon>Bacillati</taxon>
        <taxon>Bacillota</taxon>
        <taxon>Clostridia</taxon>
        <taxon>Eubacteriales</taxon>
        <taxon>Clostridiaceae</taxon>
        <taxon>Clostridium</taxon>
    </lineage>
</organism>
<dbReference type="GO" id="GO:0043770">
    <property type="term" value="F:demethylmenaquinone methyltransferase activity"/>
    <property type="evidence" value="ECO:0007669"/>
    <property type="project" value="UniProtKB-EC"/>
</dbReference>
<dbReference type="EMBL" id="LTBA01000012">
    <property type="protein sequence ID" value="KYH34682.1"/>
    <property type="molecule type" value="Genomic_DNA"/>
</dbReference>
<dbReference type="AlphaFoldDB" id="A0A151B4J2"/>
<dbReference type="SUPFAM" id="SSF53335">
    <property type="entry name" value="S-adenosyl-L-methionine-dependent methyltransferases"/>
    <property type="match status" value="1"/>
</dbReference>
<dbReference type="GO" id="GO:0032259">
    <property type="term" value="P:methylation"/>
    <property type="evidence" value="ECO:0007669"/>
    <property type="project" value="UniProtKB-KW"/>
</dbReference>
<dbReference type="STRING" id="1121338.CLTEP_14020"/>
<sequence length="196" mass="22776">MKDKQYFNDLAHKWDEICTHPEEKIRYVMDKINIHKGNSVLDLGSGTGVILPYIEEKIGPNGKITALDFAENMIKISKEKYKDLYKNINFVVNDFYQFKTEISYDYVIAYSCYPHFKDKKAFFKKVNGLLSNNGKFVIAHIESKEKINSIHNGIESSINSDKLQPIHMLEDLVKSHGFEVIYSEDSQDYYILVCNK</sequence>
<feature type="domain" description="Methyltransferase" evidence="1">
    <location>
        <begin position="34"/>
        <end position="148"/>
    </location>
</feature>
<evidence type="ECO:0000313" key="2">
    <source>
        <dbReference type="EMBL" id="KYH34682.1"/>
    </source>
</evidence>
<dbReference type="RefSeq" id="WP_066824521.1">
    <property type="nucleotide sequence ID" value="NZ_LTBA01000012.1"/>
</dbReference>
<accession>A0A151B4J2</accession>
<dbReference type="Pfam" id="PF13847">
    <property type="entry name" value="Methyltransf_31"/>
    <property type="match status" value="1"/>
</dbReference>
<dbReference type="Proteomes" id="UP000075531">
    <property type="component" value="Unassembled WGS sequence"/>
</dbReference>
<protein>
    <submittedName>
        <fullName evidence="2">Demethylmenaquinone methyltransferase</fullName>
        <ecNumber evidence="2">2.1.1.163</ecNumber>
    </submittedName>
</protein>
<dbReference type="InterPro" id="IPR029063">
    <property type="entry name" value="SAM-dependent_MTases_sf"/>
</dbReference>